<dbReference type="Gene3D" id="3.50.50.60">
    <property type="entry name" value="FAD/NAD(P)-binding domain"/>
    <property type="match status" value="1"/>
</dbReference>
<evidence type="ECO:0000256" key="5">
    <source>
        <dbReference type="ARBA" id="ARBA00022827"/>
    </source>
</evidence>
<dbReference type="InterPro" id="IPR055275">
    <property type="entry name" value="Ferredox_Rdtase"/>
</dbReference>
<dbReference type="InterPro" id="IPR023753">
    <property type="entry name" value="FAD/NAD-binding_dom"/>
</dbReference>
<dbReference type="PANTHER" id="PTHR48467">
    <property type="entry name" value="GLUTAMATE SYNTHASE 1 [NADH], CHLOROPLASTIC-LIKE"/>
    <property type="match status" value="1"/>
</dbReference>
<dbReference type="InterPro" id="IPR036188">
    <property type="entry name" value="FAD/NAD-bd_sf"/>
</dbReference>
<organism evidence="10 11">
    <name type="scientific">Prauserella endophytica</name>
    <dbReference type="NCBI Taxonomy" id="1592324"/>
    <lineage>
        <taxon>Bacteria</taxon>
        <taxon>Bacillati</taxon>
        <taxon>Actinomycetota</taxon>
        <taxon>Actinomycetes</taxon>
        <taxon>Pseudonocardiales</taxon>
        <taxon>Pseudonocardiaceae</taxon>
        <taxon>Prauserella</taxon>
        <taxon>Prauserella coralliicola group</taxon>
    </lineage>
</organism>
<evidence type="ECO:0000256" key="1">
    <source>
        <dbReference type="ARBA" id="ARBA00001974"/>
    </source>
</evidence>
<evidence type="ECO:0000256" key="6">
    <source>
        <dbReference type="ARBA" id="ARBA00022857"/>
    </source>
</evidence>
<keyword evidence="7" id="KW-0560">Oxidoreductase</keyword>
<evidence type="ECO:0000256" key="3">
    <source>
        <dbReference type="ARBA" id="ARBA00013223"/>
    </source>
</evidence>
<evidence type="ECO:0000256" key="2">
    <source>
        <dbReference type="ARBA" id="ARBA00008312"/>
    </source>
</evidence>
<dbReference type="Proteomes" id="UP000309992">
    <property type="component" value="Unassembled WGS sequence"/>
</dbReference>
<evidence type="ECO:0000313" key="11">
    <source>
        <dbReference type="Proteomes" id="UP000309992"/>
    </source>
</evidence>
<comment type="catalytic activity">
    <reaction evidence="8">
        <text>2 reduced [2Fe-2S]-[ferredoxin] + NADP(+) + H(+) = 2 oxidized [2Fe-2S]-[ferredoxin] + NADPH</text>
        <dbReference type="Rhea" id="RHEA:20125"/>
        <dbReference type="Rhea" id="RHEA-COMP:10000"/>
        <dbReference type="Rhea" id="RHEA-COMP:10001"/>
        <dbReference type="ChEBI" id="CHEBI:15378"/>
        <dbReference type="ChEBI" id="CHEBI:33737"/>
        <dbReference type="ChEBI" id="CHEBI:33738"/>
        <dbReference type="ChEBI" id="CHEBI:57783"/>
        <dbReference type="ChEBI" id="CHEBI:58349"/>
        <dbReference type="EC" id="1.18.1.2"/>
    </reaction>
</comment>
<dbReference type="PIRSF" id="PIRSF000362">
    <property type="entry name" value="FNR"/>
    <property type="match status" value="1"/>
</dbReference>
<gene>
    <name evidence="10" type="ORF">FCN18_26560</name>
</gene>
<keyword evidence="11" id="KW-1185">Reference proteome</keyword>
<name>A0ABY2RZ30_9PSEU</name>
<comment type="caution">
    <text evidence="10">The sequence shown here is derived from an EMBL/GenBank/DDBJ whole genome shotgun (WGS) entry which is preliminary data.</text>
</comment>
<protein>
    <recommendedName>
        <fullName evidence="3">ferredoxin--NADP(+) reductase</fullName>
        <ecNumber evidence="3">1.18.1.2</ecNumber>
    </recommendedName>
</protein>
<evidence type="ECO:0000313" key="10">
    <source>
        <dbReference type="EMBL" id="TKG65767.1"/>
    </source>
</evidence>
<dbReference type="Pfam" id="PF07992">
    <property type="entry name" value="Pyr_redox_2"/>
    <property type="match status" value="1"/>
</dbReference>
<keyword evidence="4" id="KW-0285">Flavoprotein</keyword>
<proteinExistence type="inferred from homology"/>
<keyword evidence="6" id="KW-0521">NADP</keyword>
<comment type="similarity">
    <text evidence="2">Belongs to the ferredoxin--NADP reductase type 1 family.</text>
</comment>
<keyword evidence="5" id="KW-0274">FAD</keyword>
<dbReference type="PANTHER" id="PTHR48467:SF1">
    <property type="entry name" value="GLUTAMATE SYNTHASE 1 [NADH], CHLOROPLASTIC-LIKE"/>
    <property type="match status" value="1"/>
</dbReference>
<evidence type="ECO:0000256" key="4">
    <source>
        <dbReference type="ARBA" id="ARBA00022630"/>
    </source>
</evidence>
<reference evidence="10 11" key="1">
    <citation type="journal article" date="2015" name="Antonie Van Leeuwenhoek">
        <title>Prauserella endophytica sp. nov., an endophytic actinobacterium isolated from Tamarix taklamakanensis.</title>
        <authorList>
            <person name="Liu J.M."/>
            <person name="Habden X."/>
            <person name="Guo L."/>
            <person name="Tuo L."/>
            <person name="Jiang Z.K."/>
            <person name="Liu S.W."/>
            <person name="Liu X.F."/>
            <person name="Chen L."/>
            <person name="Li R.F."/>
            <person name="Zhang Y.Q."/>
            <person name="Sun C.H."/>
        </authorList>
    </citation>
    <scope>NUCLEOTIDE SEQUENCE [LARGE SCALE GENOMIC DNA]</scope>
    <source>
        <strain evidence="10 11">CGMCC 4.7182</strain>
    </source>
</reference>
<dbReference type="EC" id="1.18.1.2" evidence="3"/>
<dbReference type="Gene3D" id="3.40.50.720">
    <property type="entry name" value="NAD(P)-binding Rossmann-like Domain"/>
    <property type="match status" value="1"/>
</dbReference>
<dbReference type="EMBL" id="SWMS01000017">
    <property type="protein sequence ID" value="TKG65767.1"/>
    <property type="molecule type" value="Genomic_DNA"/>
</dbReference>
<feature type="domain" description="FAD/NAD(P)-binding" evidence="9">
    <location>
        <begin position="3"/>
        <end position="178"/>
    </location>
</feature>
<dbReference type="InterPro" id="IPR021163">
    <property type="entry name" value="Ferredox_Rdtase_adrenod"/>
</dbReference>
<comment type="cofactor">
    <cofactor evidence="1">
        <name>FAD</name>
        <dbReference type="ChEBI" id="CHEBI:57692"/>
    </cofactor>
</comment>
<evidence type="ECO:0000256" key="8">
    <source>
        <dbReference type="ARBA" id="ARBA00047776"/>
    </source>
</evidence>
<sequence>MTRIAVVGAGPSGVFTAAALLDRPDVLVDVYDRSPTPFGLVRYGVAPDHLKIKSVTRVLSRTLSDPRVRFLGNVEIGKDVRLDTLRGRYAAVVVAVGAPGTRRLAIPGEDLPGHVPAGDLVDWYNGRPGARYRPAERRRVAVIGAGNVALDIARILLRGGRGLSHTDVPEHVLRDLDARPTHEVHMLVRRGPADTRFTPAELAEFESLPDLDLRVDPAVLPTDDPGPSVADRALAARLAIFRRWSCAPRGAGRSLTIRFHSPPAAFRGAGRVEAVALPGPTLLPVDLAVSAIGFRGRPLPGLPFDDATATVPHEKGRVAPGLYVTGWIKRGPTGVIGANKACAQETAETLLADVPPDDNDDHDPAPTTGLRVVTWPGWLGIDRAETALGATHGRNRTTIHELDRLVRIGTATGDRLP</sequence>
<dbReference type="SUPFAM" id="SSF51971">
    <property type="entry name" value="Nucleotide-binding domain"/>
    <property type="match status" value="1"/>
</dbReference>
<dbReference type="PRINTS" id="PR00419">
    <property type="entry name" value="ADXRDTASE"/>
</dbReference>
<dbReference type="RefSeq" id="WP_113641872.1">
    <property type="nucleotide sequence ID" value="NZ_SWMS01000017.1"/>
</dbReference>
<evidence type="ECO:0000256" key="7">
    <source>
        <dbReference type="ARBA" id="ARBA00023002"/>
    </source>
</evidence>
<accession>A0ABY2RZ30</accession>
<evidence type="ECO:0000259" key="9">
    <source>
        <dbReference type="Pfam" id="PF07992"/>
    </source>
</evidence>